<feature type="compositionally biased region" description="Pro residues" evidence="7">
    <location>
        <begin position="11"/>
        <end position="21"/>
    </location>
</feature>
<organism evidence="8 9">
    <name type="scientific">Pigmentiphaga litoralis</name>
    <dbReference type="NCBI Taxonomy" id="516702"/>
    <lineage>
        <taxon>Bacteria</taxon>
        <taxon>Pseudomonadati</taxon>
        <taxon>Pseudomonadota</taxon>
        <taxon>Betaproteobacteria</taxon>
        <taxon>Burkholderiales</taxon>
        <taxon>Alcaligenaceae</taxon>
        <taxon>Pigmentiphaga</taxon>
    </lineage>
</organism>
<dbReference type="CDD" id="cd06662">
    <property type="entry name" value="SURF1"/>
    <property type="match status" value="1"/>
</dbReference>
<feature type="region of interest" description="Disordered" evidence="7">
    <location>
        <begin position="1"/>
        <end position="25"/>
    </location>
</feature>
<dbReference type="AlphaFoldDB" id="A0A7Y9IW73"/>
<dbReference type="PANTHER" id="PTHR23427">
    <property type="entry name" value="SURFEIT LOCUS PROTEIN"/>
    <property type="match status" value="1"/>
</dbReference>
<accession>A0A7Y9IW73</accession>
<dbReference type="InterPro" id="IPR002994">
    <property type="entry name" value="Surf1/Shy1"/>
</dbReference>
<dbReference type="PANTHER" id="PTHR23427:SF2">
    <property type="entry name" value="SURFEIT LOCUS PROTEIN 1"/>
    <property type="match status" value="1"/>
</dbReference>
<keyword evidence="3 6" id="KW-0812">Transmembrane</keyword>
<gene>
    <name evidence="8" type="ORF">FHW18_003457</name>
</gene>
<dbReference type="EMBL" id="JACBYR010000001">
    <property type="protein sequence ID" value="NYE84186.1"/>
    <property type="molecule type" value="Genomic_DNA"/>
</dbReference>
<feature type="transmembrane region" description="Helical" evidence="6">
    <location>
        <begin position="241"/>
        <end position="262"/>
    </location>
</feature>
<dbReference type="InterPro" id="IPR045214">
    <property type="entry name" value="Surf1/Surf4"/>
</dbReference>
<reference evidence="8 9" key="1">
    <citation type="submission" date="2020-07" db="EMBL/GenBank/DDBJ databases">
        <title>Genomic Encyclopedia of Type Strains, Phase IV (KMG-V): Genome sequencing to study the core and pangenomes of soil and plant-associated prokaryotes.</title>
        <authorList>
            <person name="Whitman W."/>
        </authorList>
    </citation>
    <scope>NUCLEOTIDE SEQUENCE [LARGE SCALE GENOMIC DNA]</scope>
    <source>
        <strain evidence="8 9">SAS40</strain>
    </source>
</reference>
<evidence type="ECO:0000313" key="8">
    <source>
        <dbReference type="EMBL" id="NYE84186.1"/>
    </source>
</evidence>
<evidence type="ECO:0000256" key="4">
    <source>
        <dbReference type="ARBA" id="ARBA00022989"/>
    </source>
</evidence>
<keyword evidence="6" id="KW-1003">Cell membrane</keyword>
<evidence type="ECO:0000256" key="6">
    <source>
        <dbReference type="RuleBase" id="RU363076"/>
    </source>
</evidence>
<keyword evidence="9" id="KW-1185">Reference proteome</keyword>
<comment type="subcellular location">
    <subcellularLocation>
        <location evidence="6">Cell membrane</location>
        <topology evidence="6">Multi-pass membrane protein</topology>
    </subcellularLocation>
    <subcellularLocation>
        <location evidence="1">Membrane</location>
    </subcellularLocation>
</comment>
<keyword evidence="5 6" id="KW-0472">Membrane</keyword>
<dbReference type="PROSITE" id="PS50895">
    <property type="entry name" value="SURF1"/>
    <property type="match status" value="1"/>
</dbReference>
<dbReference type="RefSeq" id="WP_218863268.1">
    <property type="nucleotide sequence ID" value="NZ_JACBYR010000001.1"/>
</dbReference>
<evidence type="ECO:0000256" key="5">
    <source>
        <dbReference type="ARBA" id="ARBA00023136"/>
    </source>
</evidence>
<evidence type="ECO:0000313" key="9">
    <source>
        <dbReference type="Proteomes" id="UP000542125"/>
    </source>
</evidence>
<comment type="similarity">
    <text evidence="2 6">Belongs to the SURF1 family.</text>
</comment>
<dbReference type="GO" id="GO:0005886">
    <property type="term" value="C:plasma membrane"/>
    <property type="evidence" value="ECO:0007669"/>
    <property type="project" value="UniProtKB-SubCell"/>
</dbReference>
<sequence length="290" mass="31879">MTDPQHTPSAGPTPGPAPAAPSGPARRRARSFTFLVTLSLLAAILAGGFAALGTWQVYRRAWKLDLIERVDQRVHAPAVAAPGKDRWPAVNKADDEYRHVEVRGQFKHDSESFVQAVTEVGSGFWVMSPLLRDDGTTVLINRGFVSPERRDRTTRGAEPSGDVVVTGLLRITEPKGGFLRDNDPAGDRWFSRDVQAIAAARGLTNVAPYFIDAAATPPGANGERSWPIGGLTVIRFPNSHLVYALTWYGLMLMVIFAAWYVARDERRLRQQQEPLTLRANGEREDAPLSD</sequence>
<dbReference type="Proteomes" id="UP000542125">
    <property type="component" value="Unassembled WGS sequence"/>
</dbReference>
<dbReference type="Pfam" id="PF02104">
    <property type="entry name" value="SURF1"/>
    <property type="match status" value="1"/>
</dbReference>
<keyword evidence="4 6" id="KW-1133">Transmembrane helix</keyword>
<proteinExistence type="inferred from homology"/>
<evidence type="ECO:0000256" key="3">
    <source>
        <dbReference type="ARBA" id="ARBA00022692"/>
    </source>
</evidence>
<name>A0A7Y9IW73_9BURK</name>
<feature type="transmembrane region" description="Helical" evidence="6">
    <location>
        <begin position="32"/>
        <end position="55"/>
    </location>
</feature>
<evidence type="ECO:0000256" key="2">
    <source>
        <dbReference type="ARBA" id="ARBA00007165"/>
    </source>
</evidence>
<evidence type="ECO:0000256" key="1">
    <source>
        <dbReference type="ARBA" id="ARBA00004370"/>
    </source>
</evidence>
<comment type="caution">
    <text evidence="8">The sequence shown here is derived from an EMBL/GenBank/DDBJ whole genome shotgun (WGS) entry which is preliminary data.</text>
</comment>
<protein>
    <recommendedName>
        <fullName evidence="6">SURF1-like protein</fullName>
    </recommendedName>
</protein>
<evidence type="ECO:0000256" key="7">
    <source>
        <dbReference type="SAM" id="MobiDB-lite"/>
    </source>
</evidence>